<reference evidence="2 3" key="1">
    <citation type="submission" date="2021-01" db="EMBL/GenBank/DDBJ databases">
        <title>WGS of actinomycetes isolated from Thailand.</title>
        <authorList>
            <person name="Thawai C."/>
        </authorList>
    </citation>
    <scope>NUCLEOTIDE SEQUENCE [LARGE SCALE GENOMIC DNA]</scope>
    <source>
        <strain evidence="2 3">CA1R205</strain>
    </source>
</reference>
<keyword evidence="3" id="KW-1185">Reference proteome</keyword>
<dbReference type="Pfam" id="PF18143">
    <property type="entry name" value="HAD_SAK_2"/>
    <property type="match status" value="1"/>
</dbReference>
<organism evidence="2 3">
    <name type="scientific">Streptomyces coffeae</name>
    <dbReference type="NCBI Taxonomy" id="621382"/>
    <lineage>
        <taxon>Bacteria</taxon>
        <taxon>Bacillati</taxon>
        <taxon>Actinomycetota</taxon>
        <taxon>Actinomycetes</taxon>
        <taxon>Kitasatosporales</taxon>
        <taxon>Streptomycetaceae</taxon>
        <taxon>Streptomyces</taxon>
    </lineage>
</organism>
<evidence type="ECO:0000313" key="2">
    <source>
        <dbReference type="EMBL" id="MBL1100716.1"/>
    </source>
</evidence>
<evidence type="ECO:0000256" key="1">
    <source>
        <dbReference type="SAM" id="MobiDB-lite"/>
    </source>
</evidence>
<comment type="caution">
    <text evidence="2">The sequence shown here is derived from an EMBL/GenBank/DDBJ whole genome shotgun (WGS) entry which is preliminary data.</text>
</comment>
<dbReference type="EMBL" id="JAERRF010000021">
    <property type="protein sequence ID" value="MBL1100716.1"/>
    <property type="molecule type" value="Genomic_DNA"/>
</dbReference>
<evidence type="ECO:0008006" key="4">
    <source>
        <dbReference type="Google" id="ProtNLM"/>
    </source>
</evidence>
<sequence length="210" mass="23684">MTDRPLLFLDIDGVLNPVLPAEGFTAYTILDFTVLLSATHADWLRELSERYELVWATTWEHEANRHIAPLLALPPLPVVEFSGYQEQPGDPKLPILELLTGRKWAPILRHAAGRPFAWVDDVMPERLVRRSRWRRDQLLVPVEPGRGLRRHHVDRLLERPPARRRLPLPPRRSASAARTSGSDAPSGLRVEAPGTTVRDAAGAPEPRRPA</sequence>
<name>A0ABS1NKT3_9ACTN</name>
<protein>
    <recommendedName>
        <fullName evidence="4">Secreted protein</fullName>
    </recommendedName>
</protein>
<gene>
    <name evidence="2" type="ORF">JK363_29450</name>
</gene>
<feature type="region of interest" description="Disordered" evidence="1">
    <location>
        <begin position="151"/>
        <end position="210"/>
    </location>
</feature>
<dbReference type="RefSeq" id="WP_201879498.1">
    <property type="nucleotide sequence ID" value="NZ_JAERRF010000021.1"/>
</dbReference>
<accession>A0ABS1NKT3</accession>
<evidence type="ECO:0000313" key="3">
    <source>
        <dbReference type="Proteomes" id="UP000634229"/>
    </source>
</evidence>
<proteinExistence type="predicted"/>
<dbReference type="Proteomes" id="UP000634229">
    <property type="component" value="Unassembled WGS sequence"/>
</dbReference>